<dbReference type="Proteomes" id="UP001500630">
    <property type="component" value="Unassembled WGS sequence"/>
</dbReference>
<gene>
    <name evidence="2" type="ORF">GCM10022419_063350</name>
</gene>
<dbReference type="SUPFAM" id="SSF54593">
    <property type="entry name" value="Glyoxalase/Bleomycin resistance protein/Dihydroxybiphenyl dioxygenase"/>
    <property type="match status" value="1"/>
</dbReference>
<keyword evidence="3" id="KW-1185">Reference proteome</keyword>
<name>A0ABP6XWU6_9ACTN</name>
<evidence type="ECO:0000313" key="3">
    <source>
        <dbReference type="Proteomes" id="UP001500630"/>
    </source>
</evidence>
<sequence length="208" mass="21578">MTVDLRLDHLVLAVPDLLAGVAEFAARTGVTPVAGGSHPGGTANHLVGLGPTAYLEIIGPDPAVPGARPRAFGLESLAEPRLAAWAVRPGDIDASVRQAREHGYDPGDVQPLSRRTPAGTLLEWRLTTRDDPAAIRPVPFLIDWGTTGHPAASGLPQLGLASFTAFGPDPGALRRDLAALGVVLDVEEGPETALLAVLDTPLGPVTLR</sequence>
<dbReference type="InterPro" id="IPR025870">
    <property type="entry name" value="Glyoxalase-like_dom"/>
</dbReference>
<evidence type="ECO:0000259" key="1">
    <source>
        <dbReference type="Pfam" id="PF13468"/>
    </source>
</evidence>
<organism evidence="2 3">
    <name type="scientific">Nonomuraea rosea</name>
    <dbReference type="NCBI Taxonomy" id="638574"/>
    <lineage>
        <taxon>Bacteria</taxon>
        <taxon>Bacillati</taxon>
        <taxon>Actinomycetota</taxon>
        <taxon>Actinomycetes</taxon>
        <taxon>Streptosporangiales</taxon>
        <taxon>Streptosporangiaceae</taxon>
        <taxon>Nonomuraea</taxon>
    </lineage>
</organism>
<dbReference type="PANTHER" id="PTHR40265:SF1">
    <property type="entry name" value="GLYOXALASE-LIKE DOMAIN-CONTAINING PROTEIN"/>
    <property type="match status" value="1"/>
</dbReference>
<dbReference type="PANTHER" id="PTHR40265">
    <property type="entry name" value="BLL2707 PROTEIN"/>
    <property type="match status" value="1"/>
</dbReference>
<dbReference type="Gene3D" id="3.10.180.10">
    <property type="entry name" value="2,3-Dihydroxybiphenyl 1,2-Dioxygenase, domain 1"/>
    <property type="match status" value="1"/>
</dbReference>
<feature type="domain" description="Glyoxalase-like" evidence="1">
    <location>
        <begin position="7"/>
        <end position="180"/>
    </location>
</feature>
<evidence type="ECO:0000313" key="2">
    <source>
        <dbReference type="EMBL" id="GAA3573676.1"/>
    </source>
</evidence>
<dbReference type="InterPro" id="IPR029068">
    <property type="entry name" value="Glyas_Bleomycin-R_OHBP_Dase"/>
</dbReference>
<dbReference type="RefSeq" id="WP_345567447.1">
    <property type="nucleotide sequence ID" value="NZ_BAABDQ010000015.1"/>
</dbReference>
<reference evidence="3" key="1">
    <citation type="journal article" date="2019" name="Int. J. Syst. Evol. Microbiol.">
        <title>The Global Catalogue of Microorganisms (GCM) 10K type strain sequencing project: providing services to taxonomists for standard genome sequencing and annotation.</title>
        <authorList>
            <consortium name="The Broad Institute Genomics Platform"/>
            <consortium name="The Broad Institute Genome Sequencing Center for Infectious Disease"/>
            <person name="Wu L."/>
            <person name="Ma J."/>
        </authorList>
    </citation>
    <scope>NUCLEOTIDE SEQUENCE [LARGE SCALE GENOMIC DNA]</scope>
    <source>
        <strain evidence="3">JCM 17326</strain>
    </source>
</reference>
<dbReference type="EMBL" id="BAABDQ010000015">
    <property type="protein sequence ID" value="GAA3573676.1"/>
    <property type="molecule type" value="Genomic_DNA"/>
</dbReference>
<accession>A0ABP6XWU6</accession>
<protein>
    <submittedName>
        <fullName evidence="2">VOC family protein</fullName>
    </submittedName>
</protein>
<comment type="caution">
    <text evidence="2">The sequence shown here is derived from an EMBL/GenBank/DDBJ whole genome shotgun (WGS) entry which is preliminary data.</text>
</comment>
<proteinExistence type="predicted"/>
<dbReference type="Pfam" id="PF13468">
    <property type="entry name" value="Glyoxalase_3"/>
    <property type="match status" value="1"/>
</dbReference>